<evidence type="ECO:0000313" key="6">
    <source>
        <dbReference type="Proteomes" id="UP001595647"/>
    </source>
</evidence>
<comment type="similarity">
    <text evidence="1">Belongs to the myoviridae tail sheath protein family.</text>
</comment>
<dbReference type="RefSeq" id="WP_182308788.1">
    <property type="nucleotide sequence ID" value="NZ_CP059897.1"/>
</dbReference>
<dbReference type="Pfam" id="PF17482">
    <property type="entry name" value="Phage_sheath_1C"/>
    <property type="match status" value="1"/>
</dbReference>
<dbReference type="Pfam" id="PF04984">
    <property type="entry name" value="Phage_sheath_1"/>
    <property type="match status" value="1"/>
</dbReference>
<dbReference type="PANTHER" id="PTHR35861">
    <property type="match status" value="1"/>
</dbReference>
<organism evidence="5 6">
    <name type="scientific">Ciceribacter thiooxidans</name>
    <dbReference type="NCBI Taxonomy" id="1969821"/>
    <lineage>
        <taxon>Bacteria</taxon>
        <taxon>Pseudomonadati</taxon>
        <taxon>Pseudomonadota</taxon>
        <taxon>Alphaproteobacteria</taxon>
        <taxon>Hyphomicrobiales</taxon>
        <taxon>Rhizobiaceae</taxon>
        <taxon>Ciceribacter</taxon>
    </lineage>
</organism>
<name>A0ABV7ICR3_9HYPH</name>
<dbReference type="InterPro" id="IPR020287">
    <property type="entry name" value="Tail_sheath_C"/>
</dbReference>
<dbReference type="PANTHER" id="PTHR35861:SF1">
    <property type="entry name" value="PHAGE TAIL SHEATH PROTEIN"/>
    <property type="match status" value="1"/>
</dbReference>
<evidence type="ECO:0000259" key="4">
    <source>
        <dbReference type="Pfam" id="PF17482"/>
    </source>
</evidence>
<feature type="domain" description="Tail sheath protein C-terminal" evidence="4">
    <location>
        <begin position="414"/>
        <end position="518"/>
    </location>
</feature>
<evidence type="ECO:0000313" key="5">
    <source>
        <dbReference type="EMBL" id="MFC3166127.1"/>
    </source>
</evidence>
<accession>A0ABV7ICR3</accession>
<sequence>MPISPTYPGVYIQELDSGVRTVAGVPTSTTAFVGRTKKGGVGEPTPCFNMGEFNRRFGGLWTDSNVSYAVDDFFANGGGQCLILRLFEQNGGDGYSGLTVGTLILRAKSPGSWGNSLTARISHPDVADPEGAAAAAAKYGLTVNDIFDLEIVDTATDTREVLRTLSMRSDAGQRRFDRILAAQSNLVEAPPAPTFSNSRPADAATGTASGGDDGTTLADATYQGDPALKTGMQGLRKADIFNLLCIPPDTREATLPKAVRETAAALCAERRALYIVDPPNEWDANPDTAATTARNAQLDATDQVLPLTNARNAALYFPRLLKRDPLRGGQIDAFAPCGAVAGVISRTDVNRGVFKAPAGLAATLSNTQGLTVKLTDQENGLLNPIGVNCLRSFQNIGRVVWGARTLAGSDVLSDDYKYVSVRRLALFIEESLFRGTQWVVFEGNDEPLWAQIRLSVGSFMQRLFRQGAFQGASPKEAYFVKCDASTTTQDDINRGIVNIVVGFAPLQPAEFVIISIQQIRSAS</sequence>
<proteinExistence type="inferred from homology"/>
<keyword evidence="6" id="KW-1185">Reference proteome</keyword>
<dbReference type="Gene3D" id="3.40.50.11780">
    <property type="match status" value="2"/>
</dbReference>
<dbReference type="Proteomes" id="UP001595647">
    <property type="component" value="Unassembled WGS sequence"/>
</dbReference>
<evidence type="ECO:0000259" key="3">
    <source>
        <dbReference type="Pfam" id="PF04984"/>
    </source>
</evidence>
<evidence type="ECO:0000256" key="1">
    <source>
        <dbReference type="ARBA" id="ARBA00008005"/>
    </source>
</evidence>
<dbReference type="InterPro" id="IPR035089">
    <property type="entry name" value="Phage_sheath_subtilisin"/>
</dbReference>
<protein>
    <submittedName>
        <fullName evidence="5">Phage tail sheath family protein</fullName>
    </submittedName>
</protein>
<feature type="domain" description="Tail sheath protein subtilisin-like" evidence="3">
    <location>
        <begin position="240"/>
        <end position="406"/>
    </location>
</feature>
<feature type="region of interest" description="Disordered" evidence="2">
    <location>
        <begin position="189"/>
        <end position="215"/>
    </location>
</feature>
<comment type="caution">
    <text evidence="5">The sequence shown here is derived from an EMBL/GenBank/DDBJ whole genome shotgun (WGS) entry which is preliminary data.</text>
</comment>
<dbReference type="EMBL" id="JBHRTG010000019">
    <property type="protein sequence ID" value="MFC3166127.1"/>
    <property type="molecule type" value="Genomic_DNA"/>
</dbReference>
<dbReference type="InterPro" id="IPR052042">
    <property type="entry name" value="Tail_sheath_structural"/>
</dbReference>
<reference evidence="6" key="1">
    <citation type="journal article" date="2019" name="Int. J. Syst. Evol. Microbiol.">
        <title>The Global Catalogue of Microorganisms (GCM) 10K type strain sequencing project: providing services to taxonomists for standard genome sequencing and annotation.</title>
        <authorList>
            <consortium name="The Broad Institute Genomics Platform"/>
            <consortium name="The Broad Institute Genome Sequencing Center for Infectious Disease"/>
            <person name="Wu L."/>
            <person name="Ma J."/>
        </authorList>
    </citation>
    <scope>NUCLEOTIDE SEQUENCE [LARGE SCALE GENOMIC DNA]</scope>
    <source>
        <strain evidence="6">KCTC 52231</strain>
    </source>
</reference>
<evidence type="ECO:0000256" key="2">
    <source>
        <dbReference type="SAM" id="MobiDB-lite"/>
    </source>
</evidence>
<gene>
    <name evidence="5" type="ORF">ACFOHV_22860</name>
</gene>